<dbReference type="AlphaFoldDB" id="A0A1J4JET0"/>
<evidence type="ECO:0000313" key="2">
    <source>
        <dbReference type="Proteomes" id="UP000179807"/>
    </source>
</evidence>
<gene>
    <name evidence="1" type="ORF">TRFO_37682</name>
</gene>
<dbReference type="Proteomes" id="UP000179807">
    <property type="component" value="Unassembled WGS sequence"/>
</dbReference>
<dbReference type="PANTHER" id="PTHR47457:SF1">
    <property type="entry name" value="BTB DOMAIN-CONTAINING PROTEIN-RELATED"/>
    <property type="match status" value="1"/>
</dbReference>
<dbReference type="SUPFAM" id="SSF49785">
    <property type="entry name" value="Galactose-binding domain-like"/>
    <property type="match status" value="1"/>
</dbReference>
<dbReference type="RefSeq" id="XP_068349284.1">
    <property type="nucleotide sequence ID" value="XM_068511577.1"/>
</dbReference>
<dbReference type="OrthoDB" id="19132at2759"/>
<reference evidence="1" key="1">
    <citation type="submission" date="2016-10" db="EMBL/GenBank/DDBJ databases">
        <authorList>
            <person name="Benchimol M."/>
            <person name="Almeida L.G."/>
            <person name="Vasconcelos A.T."/>
            <person name="Perreira-Neves A."/>
            <person name="Rosa I.A."/>
            <person name="Tasca T."/>
            <person name="Bogo M.R."/>
            <person name="de Souza W."/>
        </authorList>
    </citation>
    <scope>NUCLEOTIDE SEQUENCE [LARGE SCALE GENOMIC DNA]</scope>
    <source>
        <strain evidence="1">K</strain>
    </source>
</reference>
<evidence type="ECO:0008006" key="3">
    <source>
        <dbReference type="Google" id="ProtNLM"/>
    </source>
</evidence>
<dbReference type="Gene3D" id="2.60.120.260">
    <property type="entry name" value="Galactose-binding domain-like"/>
    <property type="match status" value="1"/>
</dbReference>
<keyword evidence="2" id="KW-1185">Reference proteome</keyword>
<proteinExistence type="predicted"/>
<name>A0A1J4JET0_9EUKA</name>
<comment type="caution">
    <text evidence="1">The sequence shown here is derived from an EMBL/GenBank/DDBJ whole genome shotgun (WGS) entry which is preliminary data.</text>
</comment>
<dbReference type="EMBL" id="MLAK01001195">
    <property type="protein sequence ID" value="OHS96147.1"/>
    <property type="molecule type" value="Genomic_DNA"/>
</dbReference>
<dbReference type="InterPro" id="IPR008979">
    <property type="entry name" value="Galactose-bd-like_sf"/>
</dbReference>
<dbReference type="PANTHER" id="PTHR47457">
    <property type="entry name" value="OS05G0345500 PROTEIN"/>
    <property type="match status" value="1"/>
</dbReference>
<evidence type="ECO:0000313" key="1">
    <source>
        <dbReference type="EMBL" id="OHS96147.1"/>
    </source>
</evidence>
<dbReference type="VEuPathDB" id="TrichDB:TRFO_37682"/>
<protein>
    <recommendedName>
        <fullName evidence="3">F5/8 type C domain-containing protein</fullName>
    </recommendedName>
</protein>
<accession>A0A1J4JET0</accession>
<organism evidence="1 2">
    <name type="scientific">Tritrichomonas foetus</name>
    <dbReference type="NCBI Taxonomy" id="1144522"/>
    <lineage>
        <taxon>Eukaryota</taxon>
        <taxon>Metamonada</taxon>
        <taxon>Parabasalia</taxon>
        <taxon>Tritrichomonadida</taxon>
        <taxon>Tritrichomonadidae</taxon>
        <taxon>Tritrichomonas</taxon>
    </lineage>
</organism>
<sequence length="416" mass="48836">MFQWKPQNINQINLNNYENDFSLIINKYIIQTPRIVADLFSKKIENFHYLDSSIESYKIQTDSPDSREVCKFIESYLTFKVYNIQKLKSSDIKILLTIVDDLQCSGEILDVIYSKHQMFSKYININNVIDRIIFKQSLSKEMKFIEEEISFLASHFYEIDEKVLLNSNFDLYHYVFTHEDIKLKDEGSLLHLIIELTKINPKFNYLFGYVNFSALKESEIAEFLTYFDYTQLTHEIWSSICRKLLPNHKHISNKVSFPVSESISNGGILKYISVYKRPLRNSVNLFASSLSTGNLYSLFDDSKDSIFCTGNIENSSIKIVFKNMKVRPTYYSISSGPNNFLRNWILEYSKDKINWIELDKHENDSSLCHRYISQSFDISEPVQAQIFRLRQTGKNSNLDNILCLSKFELYGSIFEE</sequence>
<dbReference type="GeneID" id="94846281"/>